<proteinExistence type="inferred from homology"/>
<dbReference type="OrthoDB" id="1638902at2"/>
<evidence type="ECO:0000256" key="7">
    <source>
        <dbReference type="SAM" id="Phobius"/>
    </source>
</evidence>
<protein>
    <submittedName>
        <fullName evidence="9">Type II secretion system F family protein</fullName>
    </submittedName>
</protein>
<feature type="domain" description="Type II secretion system protein GspF" evidence="8">
    <location>
        <begin position="19"/>
        <end position="134"/>
    </location>
</feature>
<feature type="transmembrane region" description="Helical" evidence="7">
    <location>
        <begin position="110"/>
        <end position="133"/>
    </location>
</feature>
<keyword evidence="6 7" id="KW-0472">Membrane</keyword>
<comment type="subcellular location">
    <subcellularLocation>
        <location evidence="1">Cell membrane</location>
        <topology evidence="1">Multi-pass membrane protein</topology>
    </subcellularLocation>
</comment>
<keyword evidence="10" id="KW-1185">Reference proteome</keyword>
<evidence type="ECO:0000313" key="10">
    <source>
        <dbReference type="Proteomes" id="UP000441354"/>
    </source>
</evidence>
<dbReference type="Pfam" id="PF00482">
    <property type="entry name" value="T2SSF"/>
    <property type="match status" value="2"/>
</dbReference>
<dbReference type="InterPro" id="IPR003004">
    <property type="entry name" value="GspF/PilC"/>
</dbReference>
<feature type="transmembrane region" description="Helical" evidence="7">
    <location>
        <begin position="153"/>
        <end position="181"/>
    </location>
</feature>
<dbReference type="InterPro" id="IPR018076">
    <property type="entry name" value="T2SS_GspF_dom"/>
</dbReference>
<evidence type="ECO:0000256" key="3">
    <source>
        <dbReference type="ARBA" id="ARBA00022475"/>
    </source>
</evidence>
<accession>A0A7V7RP24</accession>
<dbReference type="GO" id="GO:0005886">
    <property type="term" value="C:plasma membrane"/>
    <property type="evidence" value="ECO:0007669"/>
    <property type="project" value="UniProtKB-SubCell"/>
</dbReference>
<feature type="domain" description="Type II secretion system protein GspF" evidence="8">
    <location>
        <begin position="215"/>
        <end position="335"/>
    </location>
</feature>
<sequence length="343" mass="40013">MQKNKWSLQEQGLLLKWIGDLLKRGYPLSEAIESVTLHLPLHKRSAMELCLQELREGYSLYNAFSKLKFNEDVIGYVYFAEQHGGLAEAFRDGSEMILKRDENWQKLKKLLMYPIFLILVTIVLFLFVIQILLPKFSSLFLSLDLEANFFTNIVSGFGNLFPIMLSVTFLLVIVLLCYYSFRFKRLTYLKQKTIISSIPVFGVFLKLFYSHYFSVQLHYLLQAGLSVFEALQLFEKNEKQPLYQELGYELQSGLLRGEALEVLIQKYFIFDFELSRIIAHGQKNGKLAEELAFFGEHCMERLEEKVEKTIKTIQPIIYSFIGFLLVSMYLAVLLPMFHLMEGF</sequence>
<comment type="caution">
    <text evidence="9">The sequence shown here is derived from an EMBL/GenBank/DDBJ whole genome shotgun (WGS) entry which is preliminary data.</text>
</comment>
<feature type="transmembrane region" description="Helical" evidence="7">
    <location>
        <begin position="316"/>
        <end position="337"/>
    </location>
</feature>
<evidence type="ECO:0000259" key="8">
    <source>
        <dbReference type="Pfam" id="PF00482"/>
    </source>
</evidence>
<dbReference type="PANTHER" id="PTHR30012">
    <property type="entry name" value="GENERAL SECRETION PATHWAY PROTEIN"/>
    <property type="match status" value="1"/>
</dbReference>
<dbReference type="InterPro" id="IPR042094">
    <property type="entry name" value="T2SS_GspF_sf"/>
</dbReference>
<name>A0A7V7RP24_9BACI</name>
<evidence type="ECO:0000256" key="2">
    <source>
        <dbReference type="ARBA" id="ARBA00005745"/>
    </source>
</evidence>
<dbReference type="PRINTS" id="PR00812">
    <property type="entry name" value="BCTERIALGSPF"/>
</dbReference>
<keyword evidence="4 7" id="KW-0812">Transmembrane</keyword>
<comment type="similarity">
    <text evidence="2">Belongs to the GSP F family.</text>
</comment>
<keyword evidence="5 7" id="KW-1133">Transmembrane helix</keyword>
<dbReference type="AlphaFoldDB" id="A0A7V7RP24"/>
<reference evidence="9 10" key="1">
    <citation type="journal article" date="2014" name="Arch. Microbiol.">
        <title>Bacillus mesophilum sp. nov., strain IITR-54T, a novel 4-chlorobiphenyl dechlorinating bacterium.</title>
        <authorList>
            <person name="Manickam N."/>
            <person name="Singh N.K."/>
            <person name="Bajaj A."/>
            <person name="Kumar R.M."/>
            <person name="Kaur G."/>
            <person name="Kaur N."/>
            <person name="Bala M."/>
            <person name="Kumar A."/>
            <person name="Mayilraj S."/>
        </authorList>
    </citation>
    <scope>NUCLEOTIDE SEQUENCE [LARGE SCALE GENOMIC DNA]</scope>
    <source>
        <strain evidence="9 10">IITR-54</strain>
    </source>
</reference>
<dbReference type="PANTHER" id="PTHR30012:SF0">
    <property type="entry name" value="TYPE II SECRETION SYSTEM PROTEIN F-RELATED"/>
    <property type="match status" value="1"/>
</dbReference>
<dbReference type="EMBL" id="WBOT01000002">
    <property type="protein sequence ID" value="KAB2334373.1"/>
    <property type="molecule type" value="Genomic_DNA"/>
</dbReference>
<evidence type="ECO:0000256" key="5">
    <source>
        <dbReference type="ARBA" id="ARBA00022989"/>
    </source>
</evidence>
<organism evidence="9 10">
    <name type="scientific">Bacillus mesophilum</name>
    <dbReference type="NCBI Taxonomy" id="1071718"/>
    <lineage>
        <taxon>Bacteria</taxon>
        <taxon>Bacillati</taxon>
        <taxon>Bacillota</taxon>
        <taxon>Bacilli</taxon>
        <taxon>Bacillales</taxon>
        <taxon>Bacillaceae</taxon>
        <taxon>Bacillus</taxon>
    </lineage>
</organism>
<dbReference type="NCBIfam" id="NF041012">
    <property type="entry name" value="T4P_ComGB"/>
    <property type="match status" value="1"/>
</dbReference>
<evidence type="ECO:0000313" key="9">
    <source>
        <dbReference type="EMBL" id="KAB2334373.1"/>
    </source>
</evidence>
<dbReference type="Proteomes" id="UP000441354">
    <property type="component" value="Unassembled WGS sequence"/>
</dbReference>
<evidence type="ECO:0000256" key="6">
    <source>
        <dbReference type="ARBA" id="ARBA00023136"/>
    </source>
</evidence>
<dbReference type="Gene3D" id="1.20.81.30">
    <property type="entry name" value="Type II secretion system (T2SS), domain F"/>
    <property type="match status" value="2"/>
</dbReference>
<keyword evidence="3" id="KW-1003">Cell membrane</keyword>
<dbReference type="InterPro" id="IPR047692">
    <property type="entry name" value="T4P_ComGB"/>
</dbReference>
<gene>
    <name evidence="9" type="ORF">F7732_07115</name>
</gene>
<evidence type="ECO:0000256" key="4">
    <source>
        <dbReference type="ARBA" id="ARBA00022692"/>
    </source>
</evidence>
<evidence type="ECO:0000256" key="1">
    <source>
        <dbReference type="ARBA" id="ARBA00004651"/>
    </source>
</evidence>